<evidence type="ECO:0000313" key="1">
    <source>
        <dbReference type="EMBL" id="CAH1453443.1"/>
    </source>
</evidence>
<proteinExistence type="predicted"/>
<evidence type="ECO:0000313" key="2">
    <source>
        <dbReference type="Proteomes" id="UP001157418"/>
    </source>
</evidence>
<sequence>MAEIGGGGSANGHHAETLDIKDEAVSSTANSASLFTIPFLPKVGSRVSGNIFHGVCRVWGGGGGRGEGSCDRSSWNCHRMGSGGDGDDLLRRPHLRCPFQPCGHHCFCLLQEIPFKRRFCIRSWFKSSHQLLQVEPYD</sequence>
<organism evidence="1 2">
    <name type="scientific">Lactuca virosa</name>
    <dbReference type="NCBI Taxonomy" id="75947"/>
    <lineage>
        <taxon>Eukaryota</taxon>
        <taxon>Viridiplantae</taxon>
        <taxon>Streptophyta</taxon>
        <taxon>Embryophyta</taxon>
        <taxon>Tracheophyta</taxon>
        <taxon>Spermatophyta</taxon>
        <taxon>Magnoliopsida</taxon>
        <taxon>eudicotyledons</taxon>
        <taxon>Gunneridae</taxon>
        <taxon>Pentapetalae</taxon>
        <taxon>asterids</taxon>
        <taxon>campanulids</taxon>
        <taxon>Asterales</taxon>
        <taxon>Asteraceae</taxon>
        <taxon>Cichorioideae</taxon>
        <taxon>Cichorieae</taxon>
        <taxon>Lactucinae</taxon>
        <taxon>Lactuca</taxon>
    </lineage>
</organism>
<dbReference type="EMBL" id="CAKMRJ010005745">
    <property type="protein sequence ID" value="CAH1453443.1"/>
    <property type="molecule type" value="Genomic_DNA"/>
</dbReference>
<name>A0AAU9PSN7_9ASTR</name>
<keyword evidence="2" id="KW-1185">Reference proteome</keyword>
<gene>
    <name evidence="1" type="ORF">LVIROSA_LOCUS38684</name>
</gene>
<reference evidence="1 2" key="1">
    <citation type="submission" date="2022-01" db="EMBL/GenBank/DDBJ databases">
        <authorList>
            <person name="Xiong W."/>
            <person name="Schranz E."/>
        </authorList>
    </citation>
    <scope>NUCLEOTIDE SEQUENCE [LARGE SCALE GENOMIC DNA]</scope>
</reference>
<comment type="caution">
    <text evidence="1">The sequence shown here is derived from an EMBL/GenBank/DDBJ whole genome shotgun (WGS) entry which is preliminary data.</text>
</comment>
<dbReference type="AlphaFoldDB" id="A0AAU9PSN7"/>
<dbReference type="Proteomes" id="UP001157418">
    <property type="component" value="Unassembled WGS sequence"/>
</dbReference>
<accession>A0AAU9PSN7</accession>
<protein>
    <submittedName>
        <fullName evidence="1">Uncharacterized protein</fullName>
    </submittedName>
</protein>